<dbReference type="InterPro" id="IPR001514">
    <property type="entry name" value="DNA-dir_RNA_pol_30-40kDasu_CS"/>
</dbReference>
<comment type="caution">
    <text evidence="5">The sequence shown here is derived from an EMBL/GenBank/DDBJ whole genome shotgun (WGS) entry which is preliminary data.</text>
</comment>
<dbReference type="AlphaFoldDB" id="A0AAD7UGM0"/>
<dbReference type="Gene3D" id="2.170.120.12">
    <property type="entry name" value="DNA-directed RNA polymerase, insert domain"/>
    <property type="match status" value="1"/>
</dbReference>
<sequence>MARNRMPKVKVNEMEEHYAQFEIHDTDCSVANALRRVMIAEVVTMAVDLVTFEENTSVLNDEIIAHRLGLIPLKYQYREGETRLRDDIRTTLSSERDIQRRFRFTRECDCDEYCQWCAVKLTLGVAFDERAKHRPEREKDLPLVVTSNDLISEDNDVRPVHFETDAEADDSVDQGITIVKLAKGQELRFTAIAKLGIGKEHSKWSPVSKCVFRPQPHVHLDDDAISKLPPALRDLIIQACPAGVLGYNDDDAPPENRKLVVKNDAAILDFVDDVKTLTQRLSPTGKSMISAFASDTNFIFDIESVGSIPVDDLVLCAIYELKRKLLDLQLAVNDLKDDDDDD</sequence>
<dbReference type="SUPFAM" id="SSF55257">
    <property type="entry name" value="RBP11-like subunits of RNA polymerase"/>
    <property type="match status" value="1"/>
</dbReference>
<dbReference type="Pfam" id="PF01000">
    <property type="entry name" value="RNA_pol_A_bac"/>
    <property type="match status" value="1"/>
</dbReference>
<dbReference type="SUPFAM" id="SSF56553">
    <property type="entry name" value="Insert subdomain of RNA polymerase alpha subunit"/>
    <property type="match status" value="1"/>
</dbReference>
<gene>
    <name evidence="5" type="ORF">CTAYLR_000368</name>
</gene>
<dbReference type="InterPro" id="IPR011263">
    <property type="entry name" value="DNA-dir_RNA_pol_RpoA/D/Rpb3"/>
</dbReference>
<dbReference type="InterPro" id="IPR036643">
    <property type="entry name" value="RNApol_insert_sf"/>
</dbReference>
<dbReference type="PROSITE" id="PS00446">
    <property type="entry name" value="RNA_POL_D_30KD"/>
    <property type="match status" value="1"/>
</dbReference>
<evidence type="ECO:0000313" key="6">
    <source>
        <dbReference type="Proteomes" id="UP001230188"/>
    </source>
</evidence>
<dbReference type="GO" id="GO:0003899">
    <property type="term" value="F:DNA-directed RNA polymerase activity"/>
    <property type="evidence" value="ECO:0007669"/>
    <property type="project" value="InterPro"/>
</dbReference>
<dbReference type="HAMAP" id="MF_00320">
    <property type="entry name" value="RNApol_arch_Rpo3"/>
    <property type="match status" value="1"/>
</dbReference>
<evidence type="ECO:0000256" key="1">
    <source>
        <dbReference type="ARBA" id="ARBA00022478"/>
    </source>
</evidence>
<dbReference type="PANTHER" id="PTHR11800:SF2">
    <property type="entry name" value="DNA-DIRECTED RNA POLYMERASE II SUBUNIT RPB3"/>
    <property type="match status" value="1"/>
</dbReference>
<dbReference type="GO" id="GO:0005665">
    <property type="term" value="C:RNA polymerase II, core complex"/>
    <property type="evidence" value="ECO:0007669"/>
    <property type="project" value="TreeGrafter"/>
</dbReference>
<dbReference type="InterPro" id="IPR036603">
    <property type="entry name" value="RBP11-like"/>
</dbReference>
<dbReference type="SMART" id="SM00662">
    <property type="entry name" value="RPOLD"/>
    <property type="match status" value="1"/>
</dbReference>
<dbReference type="PANTHER" id="PTHR11800">
    <property type="entry name" value="DNA-DIRECTED RNA POLYMERASE"/>
    <property type="match status" value="1"/>
</dbReference>
<dbReference type="InterPro" id="IPR011262">
    <property type="entry name" value="DNA-dir_RNA_pol_insert"/>
</dbReference>
<evidence type="ECO:0000256" key="2">
    <source>
        <dbReference type="ARBA" id="ARBA00023163"/>
    </source>
</evidence>
<evidence type="ECO:0000313" key="5">
    <source>
        <dbReference type="EMBL" id="KAJ8605088.1"/>
    </source>
</evidence>
<accession>A0AAD7UGM0</accession>
<dbReference type="InterPro" id="IPR050518">
    <property type="entry name" value="Rpo3/RPB3_RNA_Pol_subunit"/>
</dbReference>
<dbReference type="InterPro" id="IPR022842">
    <property type="entry name" value="RNAP_Rpo3/Rpb3/RPAC1"/>
</dbReference>
<evidence type="ECO:0000256" key="3">
    <source>
        <dbReference type="ARBA" id="ARBA00025804"/>
    </source>
</evidence>
<keyword evidence="2" id="KW-0804">Transcription</keyword>
<dbReference type="GO" id="GO:0046983">
    <property type="term" value="F:protein dimerization activity"/>
    <property type="evidence" value="ECO:0007669"/>
    <property type="project" value="InterPro"/>
</dbReference>
<comment type="similarity">
    <text evidence="3">Belongs to the archaeal Rpo3/eukaryotic RPB3 RNA polymerase subunit family.</text>
</comment>
<dbReference type="EMBL" id="JAQMWT010000317">
    <property type="protein sequence ID" value="KAJ8605088.1"/>
    <property type="molecule type" value="Genomic_DNA"/>
</dbReference>
<dbReference type="Proteomes" id="UP001230188">
    <property type="component" value="Unassembled WGS sequence"/>
</dbReference>
<keyword evidence="6" id="KW-1185">Reference proteome</keyword>
<dbReference type="Gene3D" id="3.30.1360.10">
    <property type="entry name" value="RNA polymerase, RBP11-like subunit"/>
    <property type="match status" value="1"/>
</dbReference>
<dbReference type="Pfam" id="PF01193">
    <property type="entry name" value="RNA_pol_L"/>
    <property type="match status" value="1"/>
</dbReference>
<name>A0AAD7UGM0_9STRA</name>
<dbReference type="GO" id="GO:0003677">
    <property type="term" value="F:DNA binding"/>
    <property type="evidence" value="ECO:0007669"/>
    <property type="project" value="InterPro"/>
</dbReference>
<reference evidence="5" key="1">
    <citation type="submission" date="2023-01" db="EMBL/GenBank/DDBJ databases">
        <title>Metagenome sequencing of chrysophaentin producing Chrysophaeum taylorii.</title>
        <authorList>
            <person name="Davison J."/>
            <person name="Bewley C."/>
        </authorList>
    </citation>
    <scope>NUCLEOTIDE SEQUENCE</scope>
    <source>
        <strain evidence="5">NIES-1699</strain>
    </source>
</reference>
<protein>
    <recommendedName>
        <fullName evidence="4">DNA-directed RNA polymerase RpoA/D/Rpb3-type domain-containing protein</fullName>
    </recommendedName>
</protein>
<feature type="domain" description="DNA-directed RNA polymerase RpoA/D/Rpb3-type" evidence="4">
    <location>
        <begin position="18"/>
        <end position="331"/>
    </location>
</feature>
<evidence type="ECO:0000259" key="4">
    <source>
        <dbReference type="SMART" id="SM00662"/>
    </source>
</evidence>
<organism evidence="5 6">
    <name type="scientific">Chrysophaeum taylorii</name>
    <dbReference type="NCBI Taxonomy" id="2483200"/>
    <lineage>
        <taxon>Eukaryota</taxon>
        <taxon>Sar</taxon>
        <taxon>Stramenopiles</taxon>
        <taxon>Ochrophyta</taxon>
        <taxon>Pelagophyceae</taxon>
        <taxon>Pelagomonadales</taxon>
        <taxon>Pelagomonadaceae</taxon>
        <taxon>Chrysophaeum</taxon>
    </lineage>
</organism>
<keyword evidence="1" id="KW-0240">DNA-directed RNA polymerase</keyword>
<proteinExistence type="inferred from homology"/>
<dbReference type="GO" id="GO:0006366">
    <property type="term" value="P:transcription by RNA polymerase II"/>
    <property type="evidence" value="ECO:0007669"/>
    <property type="project" value="TreeGrafter"/>
</dbReference>
<dbReference type="NCBIfam" id="NF001988">
    <property type="entry name" value="PRK00783.1"/>
    <property type="match status" value="1"/>
</dbReference>